<dbReference type="AlphaFoldDB" id="A0A0E9T2H3"/>
<sequence>MVLCSVCVSLLAARWRHFCLCPAPLC</sequence>
<proteinExistence type="predicted"/>
<reference evidence="1" key="1">
    <citation type="submission" date="2014-11" db="EMBL/GenBank/DDBJ databases">
        <authorList>
            <person name="Amaro Gonzalez C."/>
        </authorList>
    </citation>
    <scope>NUCLEOTIDE SEQUENCE</scope>
</reference>
<dbReference type="EMBL" id="GBXM01060823">
    <property type="protein sequence ID" value="JAH47754.1"/>
    <property type="molecule type" value="Transcribed_RNA"/>
</dbReference>
<accession>A0A0E9T2H3</accession>
<protein>
    <submittedName>
        <fullName evidence="1">Uncharacterized protein</fullName>
    </submittedName>
</protein>
<evidence type="ECO:0000313" key="1">
    <source>
        <dbReference type="EMBL" id="JAH47754.1"/>
    </source>
</evidence>
<reference evidence="1" key="2">
    <citation type="journal article" date="2015" name="Fish Shellfish Immunol.">
        <title>Early steps in the European eel (Anguilla anguilla)-Vibrio vulnificus interaction in the gills: Role of the RtxA13 toxin.</title>
        <authorList>
            <person name="Callol A."/>
            <person name="Pajuelo D."/>
            <person name="Ebbesson L."/>
            <person name="Teles M."/>
            <person name="MacKenzie S."/>
            <person name="Amaro C."/>
        </authorList>
    </citation>
    <scope>NUCLEOTIDE SEQUENCE</scope>
</reference>
<organism evidence="1">
    <name type="scientific">Anguilla anguilla</name>
    <name type="common">European freshwater eel</name>
    <name type="synonym">Muraena anguilla</name>
    <dbReference type="NCBI Taxonomy" id="7936"/>
    <lineage>
        <taxon>Eukaryota</taxon>
        <taxon>Metazoa</taxon>
        <taxon>Chordata</taxon>
        <taxon>Craniata</taxon>
        <taxon>Vertebrata</taxon>
        <taxon>Euteleostomi</taxon>
        <taxon>Actinopterygii</taxon>
        <taxon>Neopterygii</taxon>
        <taxon>Teleostei</taxon>
        <taxon>Anguilliformes</taxon>
        <taxon>Anguillidae</taxon>
        <taxon>Anguilla</taxon>
    </lineage>
</organism>
<name>A0A0E9T2H3_ANGAN</name>